<gene>
    <name evidence="3" type="ORF">Ocin01_17493</name>
</gene>
<feature type="region of interest" description="Disordered" evidence="1">
    <location>
        <begin position="29"/>
        <end position="136"/>
    </location>
</feature>
<dbReference type="Proteomes" id="UP000094527">
    <property type="component" value="Unassembled WGS sequence"/>
</dbReference>
<evidence type="ECO:0000256" key="2">
    <source>
        <dbReference type="SAM" id="SignalP"/>
    </source>
</evidence>
<evidence type="ECO:0000313" key="3">
    <source>
        <dbReference type="EMBL" id="ODM89190.1"/>
    </source>
</evidence>
<proteinExistence type="predicted"/>
<evidence type="ECO:0000256" key="1">
    <source>
        <dbReference type="SAM" id="MobiDB-lite"/>
    </source>
</evidence>
<evidence type="ECO:0000313" key="4">
    <source>
        <dbReference type="Proteomes" id="UP000094527"/>
    </source>
</evidence>
<accession>A0A1D2M892</accession>
<protein>
    <submittedName>
        <fullName evidence="3">Uncharacterized protein</fullName>
    </submittedName>
</protein>
<feature type="compositionally biased region" description="Pro residues" evidence="1">
    <location>
        <begin position="78"/>
        <end position="94"/>
    </location>
</feature>
<organism evidence="3 4">
    <name type="scientific">Orchesella cincta</name>
    <name type="common">Springtail</name>
    <name type="synonym">Podura cincta</name>
    <dbReference type="NCBI Taxonomy" id="48709"/>
    <lineage>
        <taxon>Eukaryota</taxon>
        <taxon>Metazoa</taxon>
        <taxon>Ecdysozoa</taxon>
        <taxon>Arthropoda</taxon>
        <taxon>Hexapoda</taxon>
        <taxon>Collembola</taxon>
        <taxon>Entomobryomorpha</taxon>
        <taxon>Entomobryoidea</taxon>
        <taxon>Orchesellidae</taxon>
        <taxon>Orchesellinae</taxon>
        <taxon>Orchesella</taxon>
    </lineage>
</organism>
<feature type="compositionally biased region" description="Acidic residues" evidence="1">
    <location>
        <begin position="45"/>
        <end position="54"/>
    </location>
</feature>
<dbReference type="EMBL" id="LJIJ01002825">
    <property type="protein sequence ID" value="ODM89190.1"/>
    <property type="molecule type" value="Genomic_DNA"/>
</dbReference>
<dbReference type="AlphaFoldDB" id="A0A1D2M892"/>
<feature type="compositionally biased region" description="Low complexity" evidence="1">
    <location>
        <begin position="68"/>
        <end position="77"/>
    </location>
</feature>
<name>A0A1D2M892_ORCCI</name>
<sequence length="195" mass="20681">MANSVRRLCFRRVLLFTFLASLVLLNGVSSEETPSRQRRGSWEDTPTDNEDDQFFDGVRNPRMDALSTTELATTEPVTPEPATPEPATPEPATPEPATSSTIATTPPQPAPNPNVTTSTPAPPAPPGTDPPPDNCGTTFVATIGLNDPGPCLKDPSAPPCPSGMCMKDFSDAALYKCQWRSINPVGSNATAIMVD</sequence>
<feature type="compositionally biased region" description="Low complexity" evidence="1">
    <location>
        <begin position="95"/>
        <end position="105"/>
    </location>
</feature>
<reference evidence="3 4" key="1">
    <citation type="journal article" date="2016" name="Genome Biol. Evol.">
        <title>Gene Family Evolution Reflects Adaptation to Soil Environmental Stressors in the Genome of the Collembolan Orchesella cincta.</title>
        <authorList>
            <person name="Faddeeva-Vakhrusheva A."/>
            <person name="Derks M.F."/>
            <person name="Anvar S.Y."/>
            <person name="Agamennone V."/>
            <person name="Suring W."/>
            <person name="Smit S."/>
            <person name="van Straalen N.M."/>
            <person name="Roelofs D."/>
        </authorList>
    </citation>
    <scope>NUCLEOTIDE SEQUENCE [LARGE SCALE GENOMIC DNA]</scope>
    <source>
        <tissue evidence="3">Mixed pool</tissue>
    </source>
</reference>
<feature type="compositionally biased region" description="Pro residues" evidence="1">
    <location>
        <begin position="120"/>
        <end position="133"/>
    </location>
</feature>
<feature type="chain" id="PRO_5008903592" evidence="2">
    <location>
        <begin position="31"/>
        <end position="195"/>
    </location>
</feature>
<comment type="caution">
    <text evidence="3">The sequence shown here is derived from an EMBL/GenBank/DDBJ whole genome shotgun (WGS) entry which is preliminary data.</text>
</comment>
<feature type="non-terminal residue" evidence="3">
    <location>
        <position position="195"/>
    </location>
</feature>
<feature type="signal peptide" evidence="2">
    <location>
        <begin position="1"/>
        <end position="30"/>
    </location>
</feature>
<keyword evidence="2" id="KW-0732">Signal</keyword>
<keyword evidence="4" id="KW-1185">Reference proteome</keyword>